<dbReference type="GO" id="GO:0005524">
    <property type="term" value="F:ATP binding"/>
    <property type="evidence" value="ECO:0007669"/>
    <property type="project" value="UniProtKB-KW"/>
</dbReference>
<dbReference type="Pfam" id="PF00005">
    <property type="entry name" value="ABC_tran"/>
    <property type="match status" value="1"/>
</dbReference>
<feature type="non-terminal residue" evidence="3">
    <location>
        <position position="110"/>
    </location>
</feature>
<dbReference type="Proteomes" id="UP001597083">
    <property type="component" value="Unassembled WGS sequence"/>
</dbReference>
<dbReference type="EMBL" id="JBHTIR010000927">
    <property type="protein sequence ID" value="MFD0851948.1"/>
    <property type="molecule type" value="Genomic_DNA"/>
</dbReference>
<keyword evidence="3" id="KW-0547">Nucleotide-binding</keyword>
<dbReference type="Gene3D" id="3.40.50.300">
    <property type="entry name" value="P-loop containing nucleotide triphosphate hydrolases"/>
    <property type="match status" value="1"/>
</dbReference>
<dbReference type="InterPro" id="IPR015854">
    <property type="entry name" value="ABC_transpr_LolD-like"/>
</dbReference>
<sequence>MTLLTRRRGAYRPQTISGMRDTAQAADEAFDDPSGHAARAGGARTVRLTKSYGTGDTAVRALNDVTVAFPKSGFTAIMGPSGAGKSTLMHCVAGLDSPTSGQVYVGDHEL</sequence>
<gene>
    <name evidence="3" type="ORF">ACFQ07_06930</name>
</gene>
<feature type="region of interest" description="Disordered" evidence="1">
    <location>
        <begin position="1"/>
        <end position="23"/>
    </location>
</feature>
<feature type="compositionally biased region" description="Basic residues" evidence="1">
    <location>
        <begin position="1"/>
        <end position="10"/>
    </location>
</feature>
<proteinExistence type="predicted"/>
<dbReference type="SUPFAM" id="SSF52540">
    <property type="entry name" value="P-loop containing nucleoside triphosphate hydrolases"/>
    <property type="match status" value="1"/>
</dbReference>
<feature type="domain" description="ABC transporter" evidence="2">
    <location>
        <begin position="62"/>
        <end position="109"/>
    </location>
</feature>
<keyword evidence="3" id="KW-0067">ATP-binding</keyword>
<dbReference type="PANTHER" id="PTHR24220:SF685">
    <property type="entry name" value="ABC TRANSPORTER RELATED"/>
    <property type="match status" value="1"/>
</dbReference>
<protein>
    <submittedName>
        <fullName evidence="3">ATP-binding cassette domain-containing protein</fullName>
    </submittedName>
</protein>
<dbReference type="InterPro" id="IPR003439">
    <property type="entry name" value="ABC_transporter-like_ATP-bd"/>
</dbReference>
<evidence type="ECO:0000313" key="4">
    <source>
        <dbReference type="Proteomes" id="UP001597083"/>
    </source>
</evidence>
<evidence type="ECO:0000256" key="1">
    <source>
        <dbReference type="SAM" id="MobiDB-lite"/>
    </source>
</evidence>
<reference evidence="4" key="1">
    <citation type="journal article" date="2019" name="Int. J. Syst. Evol. Microbiol.">
        <title>The Global Catalogue of Microorganisms (GCM) 10K type strain sequencing project: providing services to taxonomists for standard genome sequencing and annotation.</title>
        <authorList>
            <consortium name="The Broad Institute Genomics Platform"/>
            <consortium name="The Broad Institute Genome Sequencing Center for Infectious Disease"/>
            <person name="Wu L."/>
            <person name="Ma J."/>
        </authorList>
    </citation>
    <scope>NUCLEOTIDE SEQUENCE [LARGE SCALE GENOMIC DNA]</scope>
    <source>
        <strain evidence="4">JCM 31696</strain>
    </source>
</reference>
<name>A0ABW3CCB0_9ACTN</name>
<keyword evidence="4" id="KW-1185">Reference proteome</keyword>
<comment type="caution">
    <text evidence="3">The sequence shown here is derived from an EMBL/GenBank/DDBJ whole genome shotgun (WGS) entry which is preliminary data.</text>
</comment>
<organism evidence="3 4">
    <name type="scientific">Actinomadura adrarensis</name>
    <dbReference type="NCBI Taxonomy" id="1819600"/>
    <lineage>
        <taxon>Bacteria</taxon>
        <taxon>Bacillati</taxon>
        <taxon>Actinomycetota</taxon>
        <taxon>Actinomycetes</taxon>
        <taxon>Streptosporangiales</taxon>
        <taxon>Thermomonosporaceae</taxon>
        <taxon>Actinomadura</taxon>
    </lineage>
</organism>
<dbReference type="PANTHER" id="PTHR24220">
    <property type="entry name" value="IMPORT ATP-BINDING PROTEIN"/>
    <property type="match status" value="1"/>
</dbReference>
<dbReference type="InterPro" id="IPR027417">
    <property type="entry name" value="P-loop_NTPase"/>
</dbReference>
<evidence type="ECO:0000259" key="2">
    <source>
        <dbReference type="Pfam" id="PF00005"/>
    </source>
</evidence>
<accession>A0ABW3CCB0</accession>
<evidence type="ECO:0000313" key="3">
    <source>
        <dbReference type="EMBL" id="MFD0851948.1"/>
    </source>
</evidence>